<evidence type="ECO:0000259" key="1">
    <source>
        <dbReference type="Pfam" id="PF01575"/>
    </source>
</evidence>
<organism evidence="2 3">
    <name type="scientific">Oceanobacillus kimchii</name>
    <dbReference type="NCBI Taxonomy" id="746691"/>
    <lineage>
        <taxon>Bacteria</taxon>
        <taxon>Bacillati</taxon>
        <taxon>Bacillota</taxon>
        <taxon>Bacilli</taxon>
        <taxon>Bacillales</taxon>
        <taxon>Bacillaceae</taxon>
        <taxon>Oceanobacillus</taxon>
    </lineage>
</organism>
<protein>
    <recommendedName>
        <fullName evidence="1">MaoC-like domain-containing protein</fullName>
    </recommendedName>
</protein>
<dbReference type="PANTHER" id="PTHR43664">
    <property type="entry name" value="MONOAMINE OXIDASE-RELATED"/>
    <property type="match status" value="1"/>
</dbReference>
<dbReference type="InterPro" id="IPR052342">
    <property type="entry name" value="MCH/BMMD"/>
</dbReference>
<feature type="domain" description="MaoC-like" evidence="1">
    <location>
        <begin position="8"/>
        <end position="117"/>
    </location>
</feature>
<dbReference type="Gene3D" id="3.10.129.10">
    <property type="entry name" value="Hotdog Thioesterase"/>
    <property type="match status" value="1"/>
</dbReference>
<dbReference type="Proteomes" id="UP001275436">
    <property type="component" value="Unassembled WGS sequence"/>
</dbReference>
<dbReference type="Pfam" id="PF01575">
    <property type="entry name" value="MaoC_dehydratas"/>
    <property type="match status" value="1"/>
</dbReference>
<dbReference type="SUPFAM" id="SSF54637">
    <property type="entry name" value="Thioesterase/thiol ester dehydrase-isomerase"/>
    <property type="match status" value="1"/>
</dbReference>
<gene>
    <name evidence="2" type="primary">ydeM</name>
    <name evidence="2" type="ORF">MACH08_14790</name>
</gene>
<dbReference type="InterPro" id="IPR002539">
    <property type="entry name" value="MaoC-like_dom"/>
</dbReference>
<dbReference type="RefSeq" id="WP_017796392.1">
    <property type="nucleotide sequence ID" value="NZ_BSKO01000001.1"/>
</dbReference>
<evidence type="ECO:0000313" key="2">
    <source>
        <dbReference type="EMBL" id="GLO65695.1"/>
    </source>
</evidence>
<name>A0ABQ5TKQ4_9BACI</name>
<dbReference type="CDD" id="cd03454">
    <property type="entry name" value="YdeM"/>
    <property type="match status" value="1"/>
</dbReference>
<reference evidence="2 3" key="1">
    <citation type="submission" date="2023-02" db="EMBL/GenBank/DDBJ databases">
        <title>Oceanobacillus kimchii IFOP_LL358 isolated form Alexandrium catenella lab strain.</title>
        <authorList>
            <person name="Gajardo G."/>
            <person name="Ueki S."/>
            <person name="Maruyama F."/>
        </authorList>
    </citation>
    <scope>NUCLEOTIDE SEQUENCE [LARGE SCALE GENOMIC DNA]</scope>
    <source>
        <strain evidence="2 3">IFOP_LL358</strain>
    </source>
</reference>
<evidence type="ECO:0000313" key="3">
    <source>
        <dbReference type="Proteomes" id="UP001275436"/>
    </source>
</evidence>
<comment type="caution">
    <text evidence="2">The sequence shown here is derived from an EMBL/GenBank/DDBJ whole genome shotgun (WGS) entry which is preliminary data.</text>
</comment>
<dbReference type="InterPro" id="IPR029069">
    <property type="entry name" value="HotDog_dom_sf"/>
</dbReference>
<sequence length="141" mass="16047">MKFDELSVGQVFTTKSLKVSKEDITKFASEFDPQYMHLDEKKAKEGMFNGIIASGMHTLALSFKLWVEEEVYGQDIIAGLQMNNIKFIKPVFPNDKLYAVVEITELRVLKKKQGILTVLLKTFNEDGEKVLQGELSALMRL</sequence>
<proteinExistence type="predicted"/>
<dbReference type="PANTHER" id="PTHR43664:SF1">
    <property type="entry name" value="BETA-METHYLMALYL-COA DEHYDRATASE"/>
    <property type="match status" value="1"/>
</dbReference>
<dbReference type="EMBL" id="BSKO01000001">
    <property type="protein sequence ID" value="GLO65695.1"/>
    <property type="molecule type" value="Genomic_DNA"/>
</dbReference>
<accession>A0ABQ5TKQ4</accession>
<keyword evidence="3" id="KW-1185">Reference proteome</keyword>